<accession>A0ABN8BSB1</accession>
<gene>
    <name evidence="2" type="ORF">WGH24286_01564</name>
</gene>
<dbReference type="SUPFAM" id="SSF53448">
    <property type="entry name" value="Nucleotide-diphospho-sugar transferases"/>
    <property type="match status" value="1"/>
</dbReference>
<name>A0ABN8BSB1_9LACO</name>
<sequence length="260" mass="30487">MGVEVILDTHIIVFYNQLIENSIAVTTLMKHESNILIIDNSNKQPILERNQEFCTYQNIGYHSMNGNKGLASAYNTAVSMIDTEWLIMWDQDTKINDDFFEKINLKNISEKVDILIPQIRANEKIISPCSLVGPMVLNYNEFRTITAINSGMIIRKKALLEIGLYNDALFLDYIDHDLMNRFAKESYSIEYLKELVIEQQFSSFELQSKDAALFRFKIYKKDFKVFCNEFPFGNIYSFIKILYRSIKLNVKYKTFSFFMR</sequence>
<protein>
    <recommendedName>
        <fullName evidence="1">Glycosyltransferase 2-like domain-containing protein</fullName>
    </recommendedName>
</protein>
<reference evidence="2 3" key="1">
    <citation type="submission" date="2021-11" db="EMBL/GenBank/DDBJ databases">
        <authorList>
            <person name="Depoorter E."/>
        </authorList>
    </citation>
    <scope>NUCLEOTIDE SEQUENCE [LARGE SCALE GENOMIC DNA]</scope>
    <source>
        <strain evidence="2 3">LMG 24286</strain>
    </source>
</reference>
<organism evidence="2 3">
    <name type="scientific">Periweissella ghanensis</name>
    <dbReference type="NCBI Taxonomy" id="467997"/>
    <lineage>
        <taxon>Bacteria</taxon>
        <taxon>Bacillati</taxon>
        <taxon>Bacillota</taxon>
        <taxon>Bacilli</taxon>
        <taxon>Lactobacillales</taxon>
        <taxon>Lactobacillaceae</taxon>
        <taxon>Periweissella</taxon>
    </lineage>
</organism>
<evidence type="ECO:0000313" key="3">
    <source>
        <dbReference type="Proteomes" id="UP000789719"/>
    </source>
</evidence>
<keyword evidence="3" id="KW-1185">Reference proteome</keyword>
<evidence type="ECO:0000259" key="1">
    <source>
        <dbReference type="Pfam" id="PF00535"/>
    </source>
</evidence>
<dbReference type="InterPro" id="IPR001173">
    <property type="entry name" value="Glyco_trans_2-like"/>
</dbReference>
<dbReference type="Proteomes" id="UP000789719">
    <property type="component" value="Unassembled WGS sequence"/>
</dbReference>
<proteinExistence type="predicted"/>
<dbReference type="InterPro" id="IPR029044">
    <property type="entry name" value="Nucleotide-diphossugar_trans"/>
</dbReference>
<dbReference type="Pfam" id="PF00535">
    <property type="entry name" value="Glycos_transf_2"/>
    <property type="match status" value="1"/>
</dbReference>
<dbReference type="Gene3D" id="3.90.550.10">
    <property type="entry name" value="Spore Coat Polysaccharide Biosynthesis Protein SpsA, Chain A"/>
    <property type="match status" value="1"/>
</dbReference>
<dbReference type="RefSeq" id="WP_250787403.1">
    <property type="nucleotide sequence ID" value="NZ_CAKKNT010000025.1"/>
</dbReference>
<evidence type="ECO:0000313" key="2">
    <source>
        <dbReference type="EMBL" id="CAH0419117.1"/>
    </source>
</evidence>
<comment type="caution">
    <text evidence="2">The sequence shown here is derived from an EMBL/GenBank/DDBJ whole genome shotgun (WGS) entry which is preliminary data.</text>
</comment>
<feature type="domain" description="Glycosyltransferase 2-like" evidence="1">
    <location>
        <begin position="11"/>
        <end position="128"/>
    </location>
</feature>
<dbReference type="EMBL" id="CAKKNT010000025">
    <property type="protein sequence ID" value="CAH0419117.1"/>
    <property type="molecule type" value="Genomic_DNA"/>
</dbReference>